<protein>
    <recommendedName>
        <fullName evidence="2">Prolyl 4-hydroxylase alpha subunit Fe(2+) 2OG dioxygenase domain-containing protein</fullName>
    </recommendedName>
</protein>
<reference evidence="1" key="1">
    <citation type="submission" date="2021-01" db="EMBL/GenBank/DDBJ databases">
        <authorList>
            <person name="Corre E."/>
            <person name="Pelletier E."/>
            <person name="Niang G."/>
            <person name="Scheremetjew M."/>
            <person name="Finn R."/>
            <person name="Kale V."/>
            <person name="Holt S."/>
            <person name="Cochrane G."/>
            <person name="Meng A."/>
            <person name="Brown T."/>
            <person name="Cohen L."/>
        </authorList>
    </citation>
    <scope>NUCLEOTIDE SEQUENCE</scope>
    <source>
        <strain evidence="1">CCMP219</strain>
    </source>
</reference>
<name>A0A7R9YW01_9CHLO</name>
<evidence type="ECO:0008006" key="2">
    <source>
        <dbReference type="Google" id="ProtNLM"/>
    </source>
</evidence>
<dbReference type="EMBL" id="HBEC01020969">
    <property type="protein sequence ID" value="CAD8289685.1"/>
    <property type="molecule type" value="Transcribed_RNA"/>
</dbReference>
<organism evidence="1">
    <name type="scientific">Chlamydomonas euryale</name>
    <dbReference type="NCBI Taxonomy" id="1486919"/>
    <lineage>
        <taxon>Eukaryota</taxon>
        <taxon>Viridiplantae</taxon>
        <taxon>Chlorophyta</taxon>
        <taxon>core chlorophytes</taxon>
        <taxon>Chlorophyceae</taxon>
        <taxon>CS clade</taxon>
        <taxon>Chlamydomonadales</taxon>
        <taxon>Chlamydomonadaceae</taxon>
        <taxon>Chlamydomonas</taxon>
    </lineage>
</organism>
<evidence type="ECO:0000313" key="1">
    <source>
        <dbReference type="EMBL" id="CAD8289685.1"/>
    </source>
</evidence>
<proteinExistence type="predicted"/>
<dbReference type="AlphaFoldDB" id="A0A7R9YW01"/>
<sequence>MLLGAGEAFGVGPGQQLSPDDNTNCKPESTLKRVVLHPIVVALLLYSFLNMFFPPPLYTNAPDDTLYTWHEDYLDERTFNEIRTELVNGSLAHVPNNLNPKNFGPTSGVLLSFNLEGLEVARSIPRYAPIVRFVDAIPRVDGANAFVVNLLRASPSAGPGSAARRKTARKAAGEHIDDTLRQFLRQEAFWSRSNFIAHRTTVGYLQVPPDMQGGLLKMTAYVTDDQVAILPKENALVTFRGDTLHGVQSFRSDSGLARVSIVVEQYKVKPERYARVATFHTSEPGLPYSRTYQ</sequence>
<accession>A0A7R9YW01</accession>
<gene>
    <name evidence="1" type="ORF">CEUR00632_LOCUS9724</name>
</gene>